<dbReference type="OrthoDB" id="10040854at2759"/>
<evidence type="ECO:0000256" key="1">
    <source>
        <dbReference type="SAM" id="MobiDB-lite"/>
    </source>
</evidence>
<evidence type="ECO:0000313" key="2">
    <source>
        <dbReference type="EMBL" id="PFX23472.1"/>
    </source>
</evidence>
<dbReference type="Proteomes" id="UP000225706">
    <property type="component" value="Unassembled WGS sequence"/>
</dbReference>
<dbReference type="STRING" id="50429.A0A2B4S4N0"/>
<comment type="caution">
    <text evidence="2">The sequence shown here is derived from an EMBL/GenBank/DDBJ whole genome shotgun (WGS) entry which is preliminary data.</text>
</comment>
<reference evidence="3" key="1">
    <citation type="journal article" date="2017" name="bioRxiv">
        <title>Comparative analysis of the genomes of Stylophora pistillata and Acropora digitifera provides evidence for extensive differences between species of corals.</title>
        <authorList>
            <person name="Voolstra C.R."/>
            <person name="Li Y."/>
            <person name="Liew Y.J."/>
            <person name="Baumgarten S."/>
            <person name="Zoccola D."/>
            <person name="Flot J.-F."/>
            <person name="Tambutte S."/>
            <person name="Allemand D."/>
            <person name="Aranda M."/>
        </authorList>
    </citation>
    <scope>NUCLEOTIDE SEQUENCE [LARGE SCALE GENOMIC DNA]</scope>
</reference>
<feature type="region of interest" description="Disordered" evidence="1">
    <location>
        <begin position="167"/>
        <end position="249"/>
    </location>
</feature>
<dbReference type="AlphaFoldDB" id="A0A2B4S4N0"/>
<proteinExistence type="predicted"/>
<sequence length="281" mass="31045">MSEASKEQEAITDIIAMNILEAEATSDSDHGEQLAVLVASGRAKEMIGVSLTQDQVKRLSEKDVEKYFKRYEASISSKTCDVIVDTFLQLSFKALAYFLPVNEGKLMKDLNDDFIVKRELGMIAGSLSLKYGKYMVITSAALLTAKNVEVPLKPNMVNVEVEKIKMEEKESQEPAEQLTQHPAELSPPAQQVTSTVKKKTKLKKDPGCVAAGKKLAEHNRRVGEQKKVNALKQPNLEPEPKPEPSSSSSFSLTQILSVASIVLSLAGLYYKRKELMELVKS</sequence>
<feature type="compositionally biased region" description="Basic and acidic residues" evidence="1">
    <location>
        <begin position="214"/>
        <end position="227"/>
    </location>
</feature>
<dbReference type="EMBL" id="LSMT01000206">
    <property type="protein sequence ID" value="PFX23472.1"/>
    <property type="molecule type" value="Genomic_DNA"/>
</dbReference>
<organism evidence="2 3">
    <name type="scientific">Stylophora pistillata</name>
    <name type="common">Smooth cauliflower coral</name>
    <dbReference type="NCBI Taxonomy" id="50429"/>
    <lineage>
        <taxon>Eukaryota</taxon>
        <taxon>Metazoa</taxon>
        <taxon>Cnidaria</taxon>
        <taxon>Anthozoa</taxon>
        <taxon>Hexacorallia</taxon>
        <taxon>Scleractinia</taxon>
        <taxon>Astrocoeniina</taxon>
        <taxon>Pocilloporidae</taxon>
        <taxon>Stylophora</taxon>
    </lineage>
</organism>
<accession>A0A2B4S4N0</accession>
<keyword evidence="3" id="KW-1185">Reference proteome</keyword>
<protein>
    <submittedName>
        <fullName evidence="2">Uncharacterized protein</fullName>
    </submittedName>
</protein>
<gene>
    <name evidence="2" type="ORF">AWC38_SpisGene11967</name>
</gene>
<name>A0A2B4S4N0_STYPI</name>
<evidence type="ECO:0000313" key="3">
    <source>
        <dbReference type="Proteomes" id="UP000225706"/>
    </source>
</evidence>